<dbReference type="AlphaFoldDB" id="A0A7S0LPI8"/>
<keyword evidence="1" id="KW-1133">Transmembrane helix</keyword>
<protein>
    <submittedName>
        <fullName evidence="3">Uncharacterized protein</fullName>
    </submittedName>
</protein>
<evidence type="ECO:0000256" key="2">
    <source>
        <dbReference type="SAM" id="SignalP"/>
    </source>
</evidence>
<feature type="chain" id="PRO_5031041330" evidence="2">
    <location>
        <begin position="21"/>
        <end position="195"/>
    </location>
</feature>
<dbReference type="InterPro" id="IPR009500">
    <property type="entry name" value="DUF1118"/>
</dbReference>
<evidence type="ECO:0000256" key="1">
    <source>
        <dbReference type="SAM" id="Phobius"/>
    </source>
</evidence>
<name>A0A7S0LPI8_9EUKA</name>
<sequence length="195" mass="20550">MLALVFQATALAAHVAPLSSRSVIQSRAPTLGVTMAANKKVWSYEGVDGDVLFEGREVDFGRPPVKLLSRIEELKVATTVSELGLLSFAEENGVFSTLENAGAFSTAEKLLPVIEELGVLSLLESTLDVDAGLIFTVANYLLVVTPAYGALAICGFAPIPEGPFIVIDALVAAGLLTSGVLVWAWAFAVSKLQED</sequence>
<gene>
    <name evidence="3" type="ORF">CPEL01642_LOCUS20002</name>
</gene>
<accession>A0A7S0LPI8</accession>
<organism evidence="3">
    <name type="scientific">Coccolithus braarudii</name>
    <dbReference type="NCBI Taxonomy" id="221442"/>
    <lineage>
        <taxon>Eukaryota</taxon>
        <taxon>Haptista</taxon>
        <taxon>Haptophyta</taxon>
        <taxon>Prymnesiophyceae</taxon>
        <taxon>Coccolithales</taxon>
        <taxon>Coccolithaceae</taxon>
        <taxon>Coccolithus</taxon>
    </lineage>
</organism>
<feature type="transmembrane region" description="Helical" evidence="1">
    <location>
        <begin position="164"/>
        <end position="186"/>
    </location>
</feature>
<keyword evidence="1" id="KW-0812">Transmembrane</keyword>
<feature type="transmembrane region" description="Helical" evidence="1">
    <location>
        <begin position="131"/>
        <end position="157"/>
    </location>
</feature>
<keyword evidence="1" id="KW-0472">Membrane</keyword>
<proteinExistence type="predicted"/>
<dbReference type="Pfam" id="PF06549">
    <property type="entry name" value="DUF1118"/>
    <property type="match status" value="1"/>
</dbReference>
<keyword evidence="2" id="KW-0732">Signal</keyword>
<evidence type="ECO:0000313" key="3">
    <source>
        <dbReference type="EMBL" id="CAD8616621.1"/>
    </source>
</evidence>
<reference evidence="3" key="1">
    <citation type="submission" date="2021-01" db="EMBL/GenBank/DDBJ databases">
        <authorList>
            <person name="Corre E."/>
            <person name="Pelletier E."/>
            <person name="Niang G."/>
            <person name="Scheremetjew M."/>
            <person name="Finn R."/>
            <person name="Kale V."/>
            <person name="Holt S."/>
            <person name="Cochrane G."/>
            <person name="Meng A."/>
            <person name="Brown T."/>
            <person name="Cohen L."/>
        </authorList>
    </citation>
    <scope>NUCLEOTIDE SEQUENCE</scope>
    <source>
        <strain evidence="3">PLY182g</strain>
    </source>
</reference>
<feature type="signal peptide" evidence="2">
    <location>
        <begin position="1"/>
        <end position="20"/>
    </location>
</feature>
<dbReference type="EMBL" id="HBEY01041820">
    <property type="protein sequence ID" value="CAD8616621.1"/>
    <property type="molecule type" value="Transcribed_RNA"/>
</dbReference>